<accession>A0AAN5IFN5</accession>
<evidence type="ECO:0000313" key="4">
    <source>
        <dbReference type="Proteomes" id="UP001328107"/>
    </source>
</evidence>
<gene>
    <name evidence="3" type="ORF">PMAYCL1PPCAC_31471</name>
</gene>
<feature type="region of interest" description="Disordered" evidence="1">
    <location>
        <begin position="63"/>
        <end position="82"/>
    </location>
</feature>
<reference evidence="4" key="1">
    <citation type="submission" date="2022-10" db="EMBL/GenBank/DDBJ databases">
        <title>Genome assembly of Pristionchus species.</title>
        <authorList>
            <person name="Yoshida K."/>
            <person name="Sommer R.J."/>
        </authorList>
    </citation>
    <scope>NUCLEOTIDE SEQUENCE [LARGE SCALE GENOMIC DNA]</scope>
    <source>
        <strain evidence="4">RS5460</strain>
    </source>
</reference>
<organism evidence="3 4">
    <name type="scientific">Pristionchus mayeri</name>
    <dbReference type="NCBI Taxonomy" id="1317129"/>
    <lineage>
        <taxon>Eukaryota</taxon>
        <taxon>Metazoa</taxon>
        <taxon>Ecdysozoa</taxon>
        <taxon>Nematoda</taxon>
        <taxon>Chromadorea</taxon>
        <taxon>Rhabditida</taxon>
        <taxon>Rhabditina</taxon>
        <taxon>Diplogasteromorpha</taxon>
        <taxon>Diplogasteroidea</taxon>
        <taxon>Neodiplogasteridae</taxon>
        <taxon>Pristionchus</taxon>
    </lineage>
</organism>
<evidence type="ECO:0000313" key="3">
    <source>
        <dbReference type="EMBL" id="GMR61276.1"/>
    </source>
</evidence>
<protein>
    <submittedName>
        <fullName evidence="3">Uncharacterized protein</fullName>
    </submittedName>
</protein>
<keyword evidence="4" id="KW-1185">Reference proteome</keyword>
<feature type="non-terminal residue" evidence="3">
    <location>
        <position position="1"/>
    </location>
</feature>
<comment type="caution">
    <text evidence="3">The sequence shown here is derived from an EMBL/GenBank/DDBJ whole genome shotgun (WGS) entry which is preliminary data.</text>
</comment>
<keyword evidence="2" id="KW-0472">Membrane</keyword>
<sequence length="82" mass="9059">LSAIIVTIVCCINLYFICFVSYLTLSKPFEAERVATYQPLLLGSPGDTLDSVSGILAVVRSTMQDPQTSLRSEPRRRHSSQP</sequence>
<dbReference type="EMBL" id="BTRK01000006">
    <property type="protein sequence ID" value="GMR61276.1"/>
    <property type="molecule type" value="Genomic_DNA"/>
</dbReference>
<name>A0AAN5IFN5_9BILA</name>
<dbReference type="Proteomes" id="UP001328107">
    <property type="component" value="Unassembled WGS sequence"/>
</dbReference>
<keyword evidence="2" id="KW-1133">Transmembrane helix</keyword>
<evidence type="ECO:0000256" key="2">
    <source>
        <dbReference type="SAM" id="Phobius"/>
    </source>
</evidence>
<keyword evidence="2" id="KW-0812">Transmembrane</keyword>
<dbReference type="AlphaFoldDB" id="A0AAN5IFN5"/>
<evidence type="ECO:0000256" key="1">
    <source>
        <dbReference type="SAM" id="MobiDB-lite"/>
    </source>
</evidence>
<proteinExistence type="predicted"/>
<feature type="transmembrane region" description="Helical" evidence="2">
    <location>
        <begin position="6"/>
        <end position="25"/>
    </location>
</feature>